<dbReference type="CDD" id="cd06251">
    <property type="entry name" value="M14_ASTE_ASPA-like"/>
    <property type="match status" value="1"/>
</dbReference>
<dbReference type="Gene3D" id="2.60.120.10">
    <property type="entry name" value="Jelly Rolls"/>
    <property type="match status" value="1"/>
</dbReference>
<reference evidence="7" key="1">
    <citation type="submission" date="2020-05" db="EMBL/GenBank/DDBJ databases">
        <title>Phylogenomic resolution of chytrid fungi.</title>
        <authorList>
            <person name="Stajich J.E."/>
            <person name="Amses K."/>
            <person name="Simmons R."/>
            <person name="Seto K."/>
            <person name="Myers J."/>
            <person name="Bonds A."/>
            <person name="Quandt C.A."/>
            <person name="Barry K."/>
            <person name="Liu P."/>
            <person name="Grigoriev I."/>
            <person name="Longcore J.E."/>
            <person name="James T.Y."/>
        </authorList>
    </citation>
    <scope>NUCLEOTIDE SEQUENCE</scope>
    <source>
        <strain evidence="7">JEL0513</strain>
    </source>
</reference>
<feature type="domain" description="Succinylglutamate desuccinylase/Aspartoacylase catalytic" evidence="6">
    <location>
        <begin position="503"/>
        <end position="659"/>
    </location>
</feature>
<evidence type="ECO:0000313" key="8">
    <source>
        <dbReference type="Proteomes" id="UP001211907"/>
    </source>
</evidence>
<dbReference type="GO" id="GO:0016788">
    <property type="term" value="F:hydrolase activity, acting on ester bonds"/>
    <property type="evidence" value="ECO:0007669"/>
    <property type="project" value="InterPro"/>
</dbReference>
<organism evidence="7 8">
    <name type="scientific">Physocladia obscura</name>
    <dbReference type="NCBI Taxonomy" id="109957"/>
    <lineage>
        <taxon>Eukaryota</taxon>
        <taxon>Fungi</taxon>
        <taxon>Fungi incertae sedis</taxon>
        <taxon>Chytridiomycota</taxon>
        <taxon>Chytridiomycota incertae sedis</taxon>
        <taxon>Chytridiomycetes</taxon>
        <taxon>Chytridiales</taxon>
        <taxon>Chytriomycetaceae</taxon>
        <taxon>Physocladia</taxon>
    </lineage>
</organism>
<dbReference type="EMBL" id="JADGJH010000748">
    <property type="protein sequence ID" value="KAJ3123285.1"/>
    <property type="molecule type" value="Genomic_DNA"/>
</dbReference>
<comment type="cofactor">
    <cofactor evidence="1">
        <name>Zn(2+)</name>
        <dbReference type="ChEBI" id="CHEBI:29105"/>
    </cofactor>
</comment>
<dbReference type="InterPro" id="IPR011051">
    <property type="entry name" value="RmlC_Cupin_sf"/>
</dbReference>
<dbReference type="InterPro" id="IPR014710">
    <property type="entry name" value="RmlC-like_jellyroll"/>
</dbReference>
<dbReference type="Gene3D" id="3.40.630.10">
    <property type="entry name" value="Zn peptidases"/>
    <property type="match status" value="2"/>
</dbReference>
<proteinExistence type="predicted"/>
<evidence type="ECO:0000259" key="6">
    <source>
        <dbReference type="Pfam" id="PF24827"/>
    </source>
</evidence>
<evidence type="ECO:0000256" key="1">
    <source>
        <dbReference type="ARBA" id="ARBA00001947"/>
    </source>
</evidence>
<dbReference type="GO" id="GO:0046872">
    <property type="term" value="F:metal ion binding"/>
    <property type="evidence" value="ECO:0007669"/>
    <property type="project" value="UniProtKB-KW"/>
</dbReference>
<keyword evidence="4" id="KW-0862">Zinc</keyword>
<evidence type="ECO:0000256" key="2">
    <source>
        <dbReference type="ARBA" id="ARBA00022723"/>
    </source>
</evidence>
<feature type="region of interest" description="Disordered" evidence="5">
    <location>
        <begin position="1"/>
        <end position="34"/>
    </location>
</feature>
<keyword evidence="2" id="KW-0479">Metal-binding</keyword>
<evidence type="ECO:0000313" key="7">
    <source>
        <dbReference type="EMBL" id="KAJ3123285.1"/>
    </source>
</evidence>
<comment type="caution">
    <text evidence="7">The sequence shown here is derived from an EMBL/GenBank/DDBJ whole genome shotgun (WGS) entry which is preliminary data.</text>
</comment>
<dbReference type="PANTHER" id="PTHR37326:SF1">
    <property type="entry name" value="BLL3975 PROTEIN"/>
    <property type="match status" value="1"/>
</dbReference>
<sequence>MQTNGQSLRSTQSPQLLPQPSPALSATSEVPDVPPTITHITKEMYLKQAWKNGLGGTEEIAIYPQNVDFHKDEFVWRMSLTELHDACTFSVFPGYDVAVMMLPNHAQSQSNQRQLLDPERQRHTFSSLHKSIHGTPAILRHNDQESPVPFRPLVPYTYAGELPTSCYVKDEKTKHVTFIANRNLTQVTVSLETICPHGLSDDGICDGEGDISTPIPSPLLAHPNFAKNGTDPIDRSSTPRPHQQDHLNTDGITKTMHSRNPSPSRHQSNTMPTTKILLNAVTIVFVVSGSIRASIDGQIRTIKVNEGETLICERDEDGAPTDLTMSPVIGNKDFVATDEKIKSHQDATVYIIQIHMKKLTRNGSITSSLPSLEPAAFQLNSSPQKQPPSSQQGKLTHRAGSIIIYDDLNASDKVAVAQDPVTAQQVQHHGVKYWESARHYRPPTFSARYKNESDVPPPVVADQLVIKDFPTGKISTVWINMVKQGLSEWLRVPVIVARGVNPGPVLGITAVVHGNELNGVPCIHRVITDIDVYKLNGTVVAVPCVNVPGYLRFSREFSDGKDLNRLFPGSETGTASQIYAHAILNKICIHFDYLIDLHTASFGRVNSYYVRSDLNDPVGCAMAKLQQPQIILHNSGQDGTLRSACSARGIKAITVEIGNPQWSYMGVMRIMTYFGMFPPLELEPPITTNDDTWMDPESLTRHISSLNVGSSAGGENAAGSIGNIQSNDLDSNKQHQKPIFYHQPPNTIICSRGFWIYTKTGGVLEVYPAVNTIIKKGALIARIKNIFGNIVDEIFSPSSGVTIGRSSNPVAMAGDRVLHMGVLRKENEVLQKESKENY</sequence>
<protein>
    <recommendedName>
        <fullName evidence="6">Succinylglutamate desuccinylase/Aspartoacylase catalytic domain-containing protein</fullName>
    </recommendedName>
</protein>
<feature type="compositionally biased region" description="Polar residues" evidence="5">
    <location>
        <begin position="258"/>
        <end position="270"/>
    </location>
</feature>
<dbReference type="InterPro" id="IPR053138">
    <property type="entry name" value="N-alpha-Ac-DABA_deacetylase"/>
</dbReference>
<dbReference type="InterPro" id="IPR010282">
    <property type="entry name" value="Uncharacterised_HutD/Ves"/>
</dbReference>
<feature type="region of interest" description="Disordered" evidence="5">
    <location>
        <begin position="220"/>
        <end position="270"/>
    </location>
</feature>
<name>A0AAD5T2D1_9FUNG</name>
<keyword evidence="8" id="KW-1185">Reference proteome</keyword>
<keyword evidence="3" id="KW-0378">Hydrolase</keyword>
<gene>
    <name evidence="7" type="ORF">HK100_011657</name>
</gene>
<dbReference type="Proteomes" id="UP001211907">
    <property type="component" value="Unassembled WGS sequence"/>
</dbReference>
<evidence type="ECO:0000256" key="4">
    <source>
        <dbReference type="ARBA" id="ARBA00022833"/>
    </source>
</evidence>
<feature type="compositionally biased region" description="Low complexity" evidence="5">
    <location>
        <begin position="1"/>
        <end position="28"/>
    </location>
</feature>
<dbReference type="SUPFAM" id="SSF51182">
    <property type="entry name" value="RmlC-like cupins"/>
    <property type="match status" value="1"/>
</dbReference>
<evidence type="ECO:0000256" key="3">
    <source>
        <dbReference type="ARBA" id="ARBA00022801"/>
    </source>
</evidence>
<dbReference type="Pfam" id="PF05962">
    <property type="entry name" value="HutD"/>
    <property type="match status" value="1"/>
</dbReference>
<dbReference type="PANTHER" id="PTHR37326">
    <property type="entry name" value="BLL3975 PROTEIN"/>
    <property type="match status" value="1"/>
</dbReference>
<dbReference type="SUPFAM" id="SSF53187">
    <property type="entry name" value="Zn-dependent exopeptidases"/>
    <property type="match status" value="1"/>
</dbReference>
<dbReference type="AlphaFoldDB" id="A0AAD5T2D1"/>
<evidence type="ECO:0000256" key="5">
    <source>
        <dbReference type="SAM" id="MobiDB-lite"/>
    </source>
</evidence>
<accession>A0AAD5T2D1</accession>
<dbReference type="Pfam" id="PF24827">
    <property type="entry name" value="AstE_AspA_cat"/>
    <property type="match status" value="1"/>
</dbReference>
<dbReference type="InterPro" id="IPR055438">
    <property type="entry name" value="AstE_AspA_cat"/>
</dbReference>